<reference evidence="2 3" key="1">
    <citation type="submission" date="2016-07" db="EMBL/GenBank/DDBJ databases">
        <title>Pervasive Adenine N6-methylation of Active Genes in Fungi.</title>
        <authorList>
            <consortium name="DOE Joint Genome Institute"/>
            <person name="Mondo S.J."/>
            <person name="Dannebaum R.O."/>
            <person name="Kuo R.C."/>
            <person name="Labutti K."/>
            <person name="Haridas S."/>
            <person name="Kuo A."/>
            <person name="Salamov A."/>
            <person name="Ahrendt S.R."/>
            <person name="Lipzen A."/>
            <person name="Sullivan W."/>
            <person name="Andreopoulos W.B."/>
            <person name="Clum A."/>
            <person name="Lindquist E."/>
            <person name="Daum C."/>
            <person name="Ramamoorthy G.K."/>
            <person name="Gryganskyi A."/>
            <person name="Culley D."/>
            <person name="Magnuson J.K."/>
            <person name="James T.Y."/>
            <person name="O'Malley M.A."/>
            <person name="Stajich J.E."/>
            <person name="Spatafora J.W."/>
            <person name="Visel A."/>
            <person name="Grigoriev I.V."/>
        </authorList>
    </citation>
    <scope>NUCLEOTIDE SEQUENCE [LARGE SCALE GENOMIC DNA]</scope>
    <source>
        <strain evidence="2 3">PL171</strain>
    </source>
</reference>
<accession>A0A1Y2HMW7</accession>
<comment type="caution">
    <text evidence="2">The sequence shown here is derived from an EMBL/GenBank/DDBJ whole genome shotgun (WGS) entry which is preliminary data.</text>
</comment>
<dbReference type="AlphaFoldDB" id="A0A1Y2HMW7"/>
<feature type="region of interest" description="Disordered" evidence="1">
    <location>
        <begin position="284"/>
        <end position="304"/>
    </location>
</feature>
<evidence type="ECO:0000313" key="2">
    <source>
        <dbReference type="EMBL" id="ORZ35930.1"/>
    </source>
</evidence>
<keyword evidence="3" id="KW-1185">Reference proteome</keyword>
<organism evidence="2 3">
    <name type="scientific">Catenaria anguillulae PL171</name>
    <dbReference type="NCBI Taxonomy" id="765915"/>
    <lineage>
        <taxon>Eukaryota</taxon>
        <taxon>Fungi</taxon>
        <taxon>Fungi incertae sedis</taxon>
        <taxon>Blastocladiomycota</taxon>
        <taxon>Blastocladiomycetes</taxon>
        <taxon>Blastocladiales</taxon>
        <taxon>Catenariaceae</taxon>
        <taxon>Catenaria</taxon>
    </lineage>
</organism>
<name>A0A1Y2HMW7_9FUNG</name>
<proteinExistence type="predicted"/>
<sequence length="326" mass="35433">MRREAVPTKGTPVRTLRMATRIWTQASLWMCAAAPVVWPVRFGFPHILGKPCQARRSGLPTALYEISAWALLSSGDTVEVPLLLLATIQIMPGPQYQLPGNELERMGNKLVVIADSSSIPTSFAAESNLAGPNSTQSDSADDISNSQESGEADAIYHRPLSRTVFAACEGPMSALREHGENTWKDRPCFDSRVDGSVLAGCLTSDSLQSICWVTKHPTLHPHCILLCPIISFSSSKQANARRGGSWLHRHDLFCCAGVVTLDGTTDTVALAHQHFQGSDAQYWPPVNTGRRANAGSSVGNKDDYDDDDVDTLSVAKRVHNLCFHVP</sequence>
<dbReference type="EMBL" id="MCFL01000019">
    <property type="protein sequence ID" value="ORZ35930.1"/>
    <property type="molecule type" value="Genomic_DNA"/>
</dbReference>
<evidence type="ECO:0000256" key="1">
    <source>
        <dbReference type="SAM" id="MobiDB-lite"/>
    </source>
</evidence>
<protein>
    <submittedName>
        <fullName evidence="2">Uncharacterized protein</fullName>
    </submittedName>
</protein>
<dbReference type="Proteomes" id="UP000193411">
    <property type="component" value="Unassembled WGS sequence"/>
</dbReference>
<feature type="region of interest" description="Disordered" evidence="1">
    <location>
        <begin position="125"/>
        <end position="148"/>
    </location>
</feature>
<gene>
    <name evidence="2" type="ORF">BCR44DRAFT_403916</name>
</gene>
<evidence type="ECO:0000313" key="3">
    <source>
        <dbReference type="Proteomes" id="UP000193411"/>
    </source>
</evidence>